<dbReference type="GO" id="GO:0022857">
    <property type="term" value="F:transmembrane transporter activity"/>
    <property type="evidence" value="ECO:0007669"/>
    <property type="project" value="InterPro"/>
</dbReference>
<gene>
    <name evidence="6" type="ORF">HW450_02695</name>
</gene>
<keyword evidence="2 5" id="KW-0812">Transmembrane</keyword>
<evidence type="ECO:0000256" key="4">
    <source>
        <dbReference type="ARBA" id="ARBA00023136"/>
    </source>
</evidence>
<dbReference type="EMBL" id="CP059833">
    <property type="protein sequence ID" value="QMV86423.1"/>
    <property type="molecule type" value="Genomic_DNA"/>
</dbReference>
<reference evidence="6 7" key="1">
    <citation type="submission" date="2020-07" db="EMBL/GenBank/DDBJ databases">
        <title>non toxigenic Corynebacterium sp. nov from a clinical source.</title>
        <authorList>
            <person name="Bernier A.-M."/>
            <person name="Bernard K."/>
        </authorList>
    </citation>
    <scope>NUCLEOTIDE SEQUENCE [LARGE SCALE GENOMIC DNA]</scope>
    <source>
        <strain evidence="7">NML 93-0612</strain>
    </source>
</reference>
<dbReference type="Pfam" id="PF07690">
    <property type="entry name" value="MFS_1"/>
    <property type="match status" value="1"/>
</dbReference>
<proteinExistence type="predicted"/>
<dbReference type="Proteomes" id="UP000515570">
    <property type="component" value="Chromosome"/>
</dbReference>
<dbReference type="Gene3D" id="1.20.1250.20">
    <property type="entry name" value="MFS general substrate transporter like domains"/>
    <property type="match status" value="2"/>
</dbReference>
<dbReference type="SUPFAM" id="SSF103473">
    <property type="entry name" value="MFS general substrate transporter"/>
    <property type="match status" value="1"/>
</dbReference>
<dbReference type="AlphaFoldDB" id="A0A7G5FII2"/>
<feature type="transmembrane region" description="Helical" evidence="5">
    <location>
        <begin position="145"/>
        <end position="167"/>
    </location>
</feature>
<evidence type="ECO:0000256" key="5">
    <source>
        <dbReference type="SAM" id="Phobius"/>
    </source>
</evidence>
<dbReference type="PANTHER" id="PTHR23514">
    <property type="entry name" value="BYPASS OF STOP CODON PROTEIN 6"/>
    <property type="match status" value="1"/>
</dbReference>
<dbReference type="GO" id="GO:0016020">
    <property type="term" value="C:membrane"/>
    <property type="evidence" value="ECO:0007669"/>
    <property type="project" value="UniProtKB-SubCell"/>
</dbReference>
<dbReference type="InterPro" id="IPR036259">
    <property type="entry name" value="MFS_trans_sf"/>
</dbReference>
<evidence type="ECO:0000313" key="6">
    <source>
        <dbReference type="EMBL" id="QMV86423.1"/>
    </source>
</evidence>
<sequence>MFASNGALFASLLPWYPTLMRSWGLTEATFGLIVACFPLGSILSAAVPAPIVKRFGPRATVVAGTVAMAAILTAGGGVSSGWALAGLLLVLGFLDPIVDVAQNVTAVRVQDAVGFSIMSSVHAAWSLGAASGGALAAMAVGKLPLALHLGLAATAVTAVALLGTMLVGPVPAPEEDTDQQQSTSTKRAILLVIPIVAIAIGGAVVEEVASNWAALAAHQLAGVPLSATGIALSLMLTAQCVGRFAGDPMINRWGRVAVARVGGVLIAVGGIIAISSTAPLPLFIGFVLAGFGCATIVPSAFVAAARIPGISEGAGLTMVSWLMRIGFLTASPVIGAVASASSLRVALGIVVLGGVTIMALSPQLAGSGKDR</sequence>
<feature type="transmembrane region" description="Helical" evidence="5">
    <location>
        <begin position="345"/>
        <end position="365"/>
    </location>
</feature>
<feature type="transmembrane region" description="Helical" evidence="5">
    <location>
        <begin position="257"/>
        <end position="276"/>
    </location>
</feature>
<evidence type="ECO:0000313" key="7">
    <source>
        <dbReference type="Proteomes" id="UP000515570"/>
    </source>
</evidence>
<accession>A0A7G5FII2</accession>
<feature type="transmembrane region" description="Helical" evidence="5">
    <location>
        <begin position="188"/>
        <end position="205"/>
    </location>
</feature>
<evidence type="ECO:0000256" key="2">
    <source>
        <dbReference type="ARBA" id="ARBA00022692"/>
    </source>
</evidence>
<feature type="transmembrane region" description="Helical" evidence="5">
    <location>
        <begin position="59"/>
        <end position="76"/>
    </location>
</feature>
<comment type="subcellular location">
    <subcellularLocation>
        <location evidence="1">Membrane</location>
        <topology evidence="1">Multi-pass membrane protein</topology>
    </subcellularLocation>
</comment>
<name>A0A7G5FII2_9CORY</name>
<dbReference type="InterPro" id="IPR051788">
    <property type="entry name" value="MFS_Transporter"/>
</dbReference>
<keyword evidence="4 5" id="KW-0472">Membrane</keyword>
<dbReference type="PANTHER" id="PTHR23514:SF13">
    <property type="entry name" value="INNER MEMBRANE PROTEIN YBJJ"/>
    <property type="match status" value="1"/>
</dbReference>
<feature type="transmembrane region" description="Helical" evidence="5">
    <location>
        <begin position="225"/>
        <end position="245"/>
    </location>
</feature>
<keyword evidence="7" id="KW-1185">Reference proteome</keyword>
<organism evidence="6 7">
    <name type="scientific">Corynebacterium hindlerae</name>
    <dbReference type="NCBI Taxonomy" id="699041"/>
    <lineage>
        <taxon>Bacteria</taxon>
        <taxon>Bacillati</taxon>
        <taxon>Actinomycetota</taxon>
        <taxon>Actinomycetes</taxon>
        <taxon>Mycobacteriales</taxon>
        <taxon>Corynebacteriaceae</taxon>
        <taxon>Corynebacterium</taxon>
    </lineage>
</organism>
<dbReference type="InterPro" id="IPR011701">
    <property type="entry name" value="MFS"/>
</dbReference>
<feature type="transmembrane region" description="Helical" evidence="5">
    <location>
        <begin position="113"/>
        <end position="139"/>
    </location>
</feature>
<evidence type="ECO:0000256" key="3">
    <source>
        <dbReference type="ARBA" id="ARBA00022989"/>
    </source>
</evidence>
<keyword evidence="3 5" id="KW-1133">Transmembrane helix</keyword>
<evidence type="ECO:0000256" key="1">
    <source>
        <dbReference type="ARBA" id="ARBA00004141"/>
    </source>
</evidence>
<protein>
    <submittedName>
        <fullName evidence="6">MFS transporter</fullName>
    </submittedName>
</protein>
<feature type="transmembrane region" description="Helical" evidence="5">
    <location>
        <begin position="28"/>
        <end position="47"/>
    </location>
</feature>
<feature type="transmembrane region" description="Helical" evidence="5">
    <location>
        <begin position="282"/>
        <end position="304"/>
    </location>
</feature>
<feature type="transmembrane region" description="Helical" evidence="5">
    <location>
        <begin position="316"/>
        <end position="339"/>
    </location>
</feature>